<dbReference type="Proteomes" id="UP000231328">
    <property type="component" value="Unassembled WGS sequence"/>
</dbReference>
<feature type="non-terminal residue" evidence="5">
    <location>
        <position position="1"/>
    </location>
</feature>
<reference evidence="5 6" key="1">
    <citation type="submission" date="2017-07" db="EMBL/GenBank/DDBJ databases">
        <title>Draft genome sequence of Enterobacter cloacae ST128, a clinical strain coproducing KPC-2 and NDM-1 carbapenemases.</title>
        <authorList>
            <person name="Li X."/>
        </authorList>
    </citation>
    <scope>NUCLEOTIDE SEQUENCE [LARGE SCALE GENOMIC DNA]</scope>
    <source>
        <strain evidence="5 6">HBY</strain>
    </source>
</reference>
<dbReference type="Pfam" id="PF00011">
    <property type="entry name" value="HSP20"/>
    <property type="match status" value="1"/>
</dbReference>
<protein>
    <recommendedName>
        <fullName evidence="4">SHSP domain-containing protein</fullName>
    </recommendedName>
</protein>
<evidence type="ECO:0000313" key="5">
    <source>
        <dbReference type="EMBL" id="PJG36181.1"/>
    </source>
</evidence>
<dbReference type="AlphaFoldDB" id="A0AAP8KKX5"/>
<evidence type="ECO:0000256" key="2">
    <source>
        <dbReference type="PROSITE-ProRule" id="PRU00285"/>
    </source>
</evidence>
<gene>
    <name evidence="5" type="ORF">CGZ54_29885</name>
</gene>
<evidence type="ECO:0000259" key="4">
    <source>
        <dbReference type="PROSITE" id="PS01031"/>
    </source>
</evidence>
<dbReference type="EMBL" id="NMVR01000522">
    <property type="protein sequence ID" value="PJG36181.1"/>
    <property type="molecule type" value="Genomic_DNA"/>
</dbReference>
<sequence>DKQHITASFENGLLTITLPKIKPSNETTSSTSIPIS</sequence>
<evidence type="ECO:0000313" key="6">
    <source>
        <dbReference type="Proteomes" id="UP000231328"/>
    </source>
</evidence>
<feature type="domain" description="SHSP" evidence="4">
    <location>
        <begin position="1"/>
        <end position="36"/>
    </location>
</feature>
<dbReference type="PROSITE" id="PS01031">
    <property type="entry name" value="SHSP"/>
    <property type="match status" value="1"/>
</dbReference>
<name>A0AAP8KKX5_9ENTR</name>
<comment type="caution">
    <text evidence="5">The sequence shown here is derived from an EMBL/GenBank/DDBJ whole genome shotgun (WGS) entry which is preliminary data.</text>
</comment>
<keyword evidence="1" id="KW-0143">Chaperone</keyword>
<comment type="similarity">
    <text evidence="2 3">Belongs to the small heat shock protein (HSP20) family.</text>
</comment>
<dbReference type="InterPro" id="IPR008978">
    <property type="entry name" value="HSP20-like_chaperone"/>
</dbReference>
<dbReference type="SUPFAM" id="SSF49764">
    <property type="entry name" value="HSP20-like chaperones"/>
    <property type="match status" value="1"/>
</dbReference>
<evidence type="ECO:0000256" key="1">
    <source>
        <dbReference type="ARBA" id="ARBA00023186"/>
    </source>
</evidence>
<dbReference type="CDD" id="cd06464">
    <property type="entry name" value="ACD_sHsps-like"/>
    <property type="match status" value="1"/>
</dbReference>
<evidence type="ECO:0000256" key="3">
    <source>
        <dbReference type="RuleBase" id="RU003616"/>
    </source>
</evidence>
<accession>A0AAP8KKX5</accession>
<dbReference type="InterPro" id="IPR002068">
    <property type="entry name" value="A-crystallin/Hsp20_dom"/>
</dbReference>
<organism evidence="5 6">
    <name type="scientific">Enterobacter hormaechei</name>
    <dbReference type="NCBI Taxonomy" id="158836"/>
    <lineage>
        <taxon>Bacteria</taxon>
        <taxon>Pseudomonadati</taxon>
        <taxon>Pseudomonadota</taxon>
        <taxon>Gammaproteobacteria</taxon>
        <taxon>Enterobacterales</taxon>
        <taxon>Enterobacteriaceae</taxon>
        <taxon>Enterobacter</taxon>
        <taxon>Enterobacter cloacae complex</taxon>
    </lineage>
</organism>
<dbReference type="Gene3D" id="2.60.40.790">
    <property type="match status" value="1"/>
</dbReference>
<proteinExistence type="inferred from homology"/>